<keyword evidence="2" id="KW-0418">Kinase</keyword>
<dbReference type="AlphaFoldDB" id="A0A7J8INI1"/>
<evidence type="ECO:0000313" key="4">
    <source>
        <dbReference type="EMBL" id="KAF6485442.1"/>
    </source>
</evidence>
<dbReference type="Gene3D" id="3.30.60.20">
    <property type="match status" value="1"/>
</dbReference>
<dbReference type="PANTHER" id="PTHR22988:SF31">
    <property type="entry name" value="SERINE_THREONINE-PROTEIN KINASE MRCK ALPHA"/>
    <property type="match status" value="1"/>
</dbReference>
<reference evidence="4 5" key="1">
    <citation type="journal article" date="2020" name="Nature">
        <title>Six reference-quality genomes reveal evolution of bat adaptations.</title>
        <authorList>
            <person name="Jebb D."/>
            <person name="Huang Z."/>
            <person name="Pippel M."/>
            <person name="Hughes G.M."/>
            <person name="Lavrichenko K."/>
            <person name="Devanna P."/>
            <person name="Winkler S."/>
            <person name="Jermiin L.S."/>
            <person name="Skirmuntt E.C."/>
            <person name="Katzourakis A."/>
            <person name="Burkitt-Gray L."/>
            <person name="Ray D.A."/>
            <person name="Sullivan K.A.M."/>
            <person name="Roscito J.G."/>
            <person name="Kirilenko B.M."/>
            <person name="Davalos L.M."/>
            <person name="Corthals A.P."/>
            <person name="Power M.L."/>
            <person name="Jones G."/>
            <person name="Ransome R.D."/>
            <person name="Dechmann D.K.N."/>
            <person name="Locatelli A.G."/>
            <person name="Puechmaille S.J."/>
            <person name="Fedrigo O."/>
            <person name="Jarvis E.D."/>
            <person name="Hiller M."/>
            <person name="Vernes S.C."/>
            <person name="Myers E.W."/>
            <person name="Teeling E.C."/>
        </authorList>
    </citation>
    <scope>NUCLEOTIDE SEQUENCE [LARGE SCALE GENOMIC DNA]</scope>
    <source>
        <strain evidence="4">MRouAeg1</strain>
        <tissue evidence="4">Muscle</tissue>
    </source>
</reference>
<dbReference type="GO" id="GO:0031032">
    <property type="term" value="P:actomyosin structure organization"/>
    <property type="evidence" value="ECO:0007669"/>
    <property type="project" value="TreeGrafter"/>
</dbReference>
<gene>
    <name evidence="4" type="ORF">HJG63_010642</name>
</gene>
<comment type="caution">
    <text evidence="4">The sequence shown here is derived from an EMBL/GenBank/DDBJ whole genome shotgun (WGS) entry which is preliminary data.</text>
</comment>
<dbReference type="GO" id="GO:0005737">
    <property type="term" value="C:cytoplasm"/>
    <property type="evidence" value="ECO:0007669"/>
    <property type="project" value="TreeGrafter"/>
</dbReference>
<dbReference type="InterPro" id="IPR046349">
    <property type="entry name" value="C1-like_sf"/>
</dbReference>
<dbReference type="Proteomes" id="UP000593571">
    <property type="component" value="Unassembled WGS sequence"/>
</dbReference>
<feature type="domain" description="CNH" evidence="3">
    <location>
        <begin position="248"/>
        <end position="286"/>
    </location>
</feature>
<keyword evidence="1" id="KW-0723">Serine/threonine-protein kinase</keyword>
<accession>A0A7J8INI1</accession>
<dbReference type="Pfam" id="PF00780">
    <property type="entry name" value="CNH"/>
    <property type="match status" value="1"/>
</dbReference>
<evidence type="ECO:0000256" key="1">
    <source>
        <dbReference type="ARBA" id="ARBA00022527"/>
    </source>
</evidence>
<dbReference type="GO" id="GO:0004674">
    <property type="term" value="F:protein serine/threonine kinase activity"/>
    <property type="evidence" value="ECO:0007669"/>
    <property type="project" value="UniProtKB-KW"/>
</dbReference>
<evidence type="ECO:0000259" key="3">
    <source>
        <dbReference type="Pfam" id="PF00780"/>
    </source>
</evidence>
<sequence>MSKEKTPLFCRMNDYKPLQNVSGSIRAEKDSQSFTLERIKEVESLRNSSLVTGARKTLGMMEQFDKRDMSAMLKLESALDRERIFRQVLPEAAPVTLDCKMKAREKYQSDLWLEIEHLNKGLVRQDQSSSSLALFNATANVVAQCETDPVENIFEQNLKIKFYISSGSTSSSSYSGDEADSVKIVDSAHLPVHTPTIKRREDNSRILFPTKIKTHQFFLTNFTAPTKCHQCTSLMVGLIRQGCACDGYSAPYLSVYSENAVDIFDVNSMEWIQTVPLKKVRPLNSEGSLNILLLETIRLIYFKNKMTNGDELALPETSDDHQKQVVQHLNNKQHYFFRVPKGKGVLPKGL</sequence>
<keyword evidence="2" id="KW-0808">Transferase</keyword>
<evidence type="ECO:0000256" key="2">
    <source>
        <dbReference type="ARBA" id="ARBA00022777"/>
    </source>
</evidence>
<protein>
    <recommendedName>
        <fullName evidence="3">CNH domain-containing protein</fullName>
    </recommendedName>
</protein>
<dbReference type="InterPro" id="IPR001180">
    <property type="entry name" value="CNH_dom"/>
</dbReference>
<dbReference type="InterPro" id="IPR050839">
    <property type="entry name" value="Rho-assoc_Ser/Thr_Kinase"/>
</dbReference>
<organism evidence="4 5">
    <name type="scientific">Rousettus aegyptiacus</name>
    <name type="common">Egyptian fruit bat</name>
    <name type="synonym">Pteropus aegyptiacus</name>
    <dbReference type="NCBI Taxonomy" id="9407"/>
    <lineage>
        <taxon>Eukaryota</taxon>
        <taxon>Metazoa</taxon>
        <taxon>Chordata</taxon>
        <taxon>Craniata</taxon>
        <taxon>Vertebrata</taxon>
        <taxon>Euteleostomi</taxon>
        <taxon>Mammalia</taxon>
        <taxon>Eutheria</taxon>
        <taxon>Laurasiatheria</taxon>
        <taxon>Chiroptera</taxon>
        <taxon>Yinpterochiroptera</taxon>
        <taxon>Pteropodoidea</taxon>
        <taxon>Pteropodidae</taxon>
        <taxon>Rousettinae</taxon>
        <taxon>Rousettus</taxon>
    </lineage>
</organism>
<dbReference type="EMBL" id="JACASE010000003">
    <property type="protein sequence ID" value="KAF6485442.1"/>
    <property type="molecule type" value="Genomic_DNA"/>
</dbReference>
<dbReference type="PANTHER" id="PTHR22988">
    <property type="entry name" value="MYOTONIC DYSTROPHY S/T KINASE-RELATED"/>
    <property type="match status" value="1"/>
</dbReference>
<dbReference type="SUPFAM" id="SSF57889">
    <property type="entry name" value="Cysteine-rich domain"/>
    <property type="match status" value="1"/>
</dbReference>
<dbReference type="GO" id="GO:0042641">
    <property type="term" value="C:actomyosin"/>
    <property type="evidence" value="ECO:0007669"/>
    <property type="project" value="TreeGrafter"/>
</dbReference>
<name>A0A7J8INI1_ROUAE</name>
<evidence type="ECO:0000313" key="5">
    <source>
        <dbReference type="Proteomes" id="UP000593571"/>
    </source>
</evidence>
<keyword evidence="5" id="KW-1185">Reference proteome</keyword>
<proteinExistence type="predicted"/>